<dbReference type="Gene3D" id="3.30.160.20">
    <property type="match status" value="1"/>
</dbReference>
<dbReference type="EMBL" id="CAJMWS010000265">
    <property type="protein sequence ID" value="CAE6387497.1"/>
    <property type="molecule type" value="Genomic_DNA"/>
</dbReference>
<dbReference type="CDD" id="cd00048">
    <property type="entry name" value="DSRM_SF"/>
    <property type="match status" value="1"/>
</dbReference>
<dbReference type="SUPFAM" id="SSF69065">
    <property type="entry name" value="RNase III domain-like"/>
    <property type="match status" value="1"/>
</dbReference>
<protein>
    <recommendedName>
        <fullName evidence="3">DRBM domain-containing protein</fullName>
    </recommendedName>
</protein>
<dbReference type="GO" id="GO:0006396">
    <property type="term" value="P:RNA processing"/>
    <property type="evidence" value="ECO:0007669"/>
    <property type="project" value="InterPro"/>
</dbReference>
<organism evidence="4 5">
    <name type="scientific">Rhizoctonia solani</name>
    <dbReference type="NCBI Taxonomy" id="456999"/>
    <lineage>
        <taxon>Eukaryota</taxon>
        <taxon>Fungi</taxon>
        <taxon>Dikarya</taxon>
        <taxon>Basidiomycota</taxon>
        <taxon>Agaricomycotina</taxon>
        <taxon>Agaricomycetes</taxon>
        <taxon>Cantharellales</taxon>
        <taxon>Ceratobasidiaceae</taxon>
        <taxon>Rhizoctonia</taxon>
    </lineage>
</organism>
<dbReference type="InterPro" id="IPR036389">
    <property type="entry name" value="RNase_III_sf"/>
</dbReference>
<evidence type="ECO:0000313" key="5">
    <source>
        <dbReference type="Proteomes" id="UP000663846"/>
    </source>
</evidence>
<dbReference type="Gene3D" id="1.10.1520.10">
    <property type="entry name" value="Ribonuclease III domain"/>
    <property type="match status" value="1"/>
</dbReference>
<dbReference type="GO" id="GO:0003723">
    <property type="term" value="F:RNA binding"/>
    <property type="evidence" value="ECO:0007669"/>
    <property type="project" value="UniProtKB-UniRule"/>
</dbReference>
<dbReference type="PROSITE" id="PS50137">
    <property type="entry name" value="DS_RBD"/>
    <property type="match status" value="1"/>
</dbReference>
<gene>
    <name evidence="4" type="ORF">RDB_LOCUS40229</name>
</gene>
<sequence>METHPGCLCSDPHWSRSRLRRIPSTQKIAFYCTMTSGLPPLPLIHSVAVRKQTFTDISVYRLGSNASAQELDRVENTDNNRLSFLGRSTLEYAFTNCTSHSFPDQDRKLDDGLALCTHTYDIVKLLNVAWSGTPVTNKEATRLMEAYVGALVLESEKEGIRFAEGLVKHIFQLPDSAPIIPPPPVNRPDAPPPIPPAPTGLLHDLAKQHFIELLWEDIPSGPRHAQEWISDVTLKDTKSDRIWPCVARGTGTSKKLARADAASKALALWNELGFR</sequence>
<reference evidence="4" key="1">
    <citation type="submission" date="2021-01" db="EMBL/GenBank/DDBJ databases">
        <authorList>
            <person name="Kaushik A."/>
        </authorList>
    </citation>
    <scope>NUCLEOTIDE SEQUENCE</scope>
    <source>
        <strain evidence="4">AG1-1C</strain>
    </source>
</reference>
<dbReference type="GO" id="GO:0004525">
    <property type="term" value="F:ribonuclease III activity"/>
    <property type="evidence" value="ECO:0007669"/>
    <property type="project" value="InterPro"/>
</dbReference>
<keyword evidence="1 2" id="KW-0694">RNA-binding</keyword>
<evidence type="ECO:0000256" key="1">
    <source>
        <dbReference type="ARBA" id="ARBA00022884"/>
    </source>
</evidence>
<evidence type="ECO:0000256" key="2">
    <source>
        <dbReference type="PROSITE-ProRule" id="PRU00266"/>
    </source>
</evidence>
<comment type="caution">
    <text evidence="4">The sequence shown here is derived from an EMBL/GenBank/DDBJ whole genome shotgun (WGS) entry which is preliminary data.</text>
</comment>
<name>A0A8H3A0Q3_9AGAM</name>
<dbReference type="SMART" id="SM00358">
    <property type="entry name" value="DSRM"/>
    <property type="match status" value="1"/>
</dbReference>
<dbReference type="InterPro" id="IPR014720">
    <property type="entry name" value="dsRBD_dom"/>
</dbReference>
<accession>A0A8H3A0Q3</accession>
<evidence type="ECO:0000259" key="3">
    <source>
        <dbReference type="PROSITE" id="PS50137"/>
    </source>
</evidence>
<dbReference type="SUPFAM" id="SSF54768">
    <property type="entry name" value="dsRNA-binding domain-like"/>
    <property type="match status" value="1"/>
</dbReference>
<dbReference type="Proteomes" id="UP000663846">
    <property type="component" value="Unassembled WGS sequence"/>
</dbReference>
<proteinExistence type="predicted"/>
<evidence type="ECO:0000313" key="4">
    <source>
        <dbReference type="EMBL" id="CAE6387497.1"/>
    </source>
</evidence>
<feature type="domain" description="DRBM" evidence="3">
    <location>
        <begin position="197"/>
        <end position="271"/>
    </location>
</feature>
<dbReference type="AlphaFoldDB" id="A0A8H3A0Q3"/>